<dbReference type="CDD" id="cd02440">
    <property type="entry name" value="AdoMet_MTases"/>
    <property type="match status" value="1"/>
</dbReference>
<sequence>MRIIAGRFRGTALAALGAGDAAAHLRPTSDRVRESLFNLILHADLGDVPEIEGARVLDLFAGTGALGLEALSRGAASAVFVDKGAKALGLLRENIGRLRVGEAARVLARDATRPGPNPGMPCDLVFLDPPYGKGLGERAIAAALEGGWIAPGALVVWEENTAPVPPAALTLLDARRYGDTMITLFRADR</sequence>
<dbReference type="Gene3D" id="3.40.50.150">
    <property type="entry name" value="Vaccinia Virus protein VP39"/>
    <property type="match status" value="1"/>
</dbReference>
<reference evidence="3 4" key="1">
    <citation type="submission" date="2019-06" db="EMBL/GenBank/DDBJ databases">
        <title>A novel bacterium of genus Amaricoccus, isolated from marine sediment.</title>
        <authorList>
            <person name="Huang H."/>
            <person name="Mo K."/>
            <person name="Hu Y."/>
        </authorList>
    </citation>
    <scope>NUCLEOTIDE SEQUENCE [LARGE SCALE GENOMIC DNA]</scope>
    <source>
        <strain evidence="3 4">HB172011</strain>
    </source>
</reference>
<dbReference type="GO" id="GO:0003676">
    <property type="term" value="F:nucleic acid binding"/>
    <property type="evidence" value="ECO:0007669"/>
    <property type="project" value="InterPro"/>
</dbReference>
<organism evidence="3 4">
    <name type="scientific">Amaricoccus solimangrovi</name>
    <dbReference type="NCBI Taxonomy" id="2589815"/>
    <lineage>
        <taxon>Bacteria</taxon>
        <taxon>Pseudomonadati</taxon>
        <taxon>Pseudomonadota</taxon>
        <taxon>Alphaproteobacteria</taxon>
        <taxon>Rhodobacterales</taxon>
        <taxon>Paracoccaceae</taxon>
        <taxon>Amaricoccus</taxon>
    </lineage>
</organism>
<dbReference type="InterPro" id="IPR004398">
    <property type="entry name" value="RNA_MeTrfase_RsmD"/>
</dbReference>
<name>A0A501WIT7_9RHOB</name>
<evidence type="ECO:0000256" key="1">
    <source>
        <dbReference type="ARBA" id="ARBA00022603"/>
    </source>
</evidence>
<evidence type="ECO:0000313" key="3">
    <source>
        <dbReference type="EMBL" id="TPE48280.1"/>
    </source>
</evidence>
<keyword evidence="2 3" id="KW-0808">Transferase</keyword>
<dbReference type="PROSITE" id="PS00092">
    <property type="entry name" value="N6_MTASE"/>
    <property type="match status" value="1"/>
</dbReference>
<dbReference type="EC" id="2.1.1.171" evidence="3"/>
<comment type="caution">
    <text evidence="3">The sequence shown here is derived from an EMBL/GenBank/DDBJ whole genome shotgun (WGS) entry which is preliminary data.</text>
</comment>
<keyword evidence="1 3" id="KW-0489">Methyltransferase</keyword>
<keyword evidence="4" id="KW-1185">Reference proteome</keyword>
<dbReference type="OrthoDB" id="9803017at2"/>
<accession>A0A501WIT7</accession>
<dbReference type="Pfam" id="PF03602">
    <property type="entry name" value="Cons_hypoth95"/>
    <property type="match status" value="1"/>
</dbReference>
<dbReference type="PIRSF" id="PIRSF004553">
    <property type="entry name" value="CHP00095"/>
    <property type="match status" value="1"/>
</dbReference>
<evidence type="ECO:0000313" key="4">
    <source>
        <dbReference type="Proteomes" id="UP000319255"/>
    </source>
</evidence>
<dbReference type="SUPFAM" id="SSF53335">
    <property type="entry name" value="S-adenosyl-L-methionine-dependent methyltransferases"/>
    <property type="match status" value="1"/>
</dbReference>
<protein>
    <submittedName>
        <fullName evidence="3">16S rRNA (Guanine(966)-N(2))-methyltransferase RsmD</fullName>
        <ecNumber evidence="3">2.1.1.171</ecNumber>
    </submittedName>
</protein>
<evidence type="ECO:0000256" key="2">
    <source>
        <dbReference type="ARBA" id="ARBA00022679"/>
    </source>
</evidence>
<dbReference type="EMBL" id="VFRP01000023">
    <property type="protein sequence ID" value="TPE48280.1"/>
    <property type="molecule type" value="Genomic_DNA"/>
</dbReference>
<dbReference type="PANTHER" id="PTHR43542">
    <property type="entry name" value="METHYLTRANSFERASE"/>
    <property type="match status" value="1"/>
</dbReference>
<gene>
    <name evidence="3" type="primary">rsmD</name>
    <name evidence="3" type="ORF">FJM51_17985</name>
</gene>
<dbReference type="InterPro" id="IPR002052">
    <property type="entry name" value="DNA_methylase_N6_adenine_CS"/>
</dbReference>
<dbReference type="Proteomes" id="UP000319255">
    <property type="component" value="Unassembled WGS sequence"/>
</dbReference>
<dbReference type="GO" id="GO:0052913">
    <property type="term" value="F:16S rRNA (guanine(966)-N(2))-methyltransferase activity"/>
    <property type="evidence" value="ECO:0007669"/>
    <property type="project" value="UniProtKB-EC"/>
</dbReference>
<dbReference type="PANTHER" id="PTHR43542:SF1">
    <property type="entry name" value="METHYLTRANSFERASE"/>
    <property type="match status" value="1"/>
</dbReference>
<dbReference type="AlphaFoldDB" id="A0A501WIT7"/>
<proteinExistence type="predicted"/>
<dbReference type="NCBIfam" id="TIGR00095">
    <property type="entry name" value="16S rRNA (guanine(966)-N(2))-methyltransferase RsmD"/>
    <property type="match status" value="1"/>
</dbReference>
<dbReference type="RefSeq" id="WP_140455518.1">
    <property type="nucleotide sequence ID" value="NZ_VFRP01000023.1"/>
</dbReference>
<dbReference type="InterPro" id="IPR029063">
    <property type="entry name" value="SAM-dependent_MTases_sf"/>
</dbReference>